<sequence length="739" mass="80587">MAPLLSSAPAAMPTASYGVPETWESTLLRVDSPFSNSSVLFTDSDANSGREYLTPGSSYVASSASPEACVPVRPRKSVVTALQTASEPTTKTTALRFFVVDDPKKLKDKTQLKANRQHVMHDYLDKERQKPMSKDIRITKSGTSRKRKRSSVATAVTTDIAAPSNAISQRQGVSSAHRTGSVRNSCSSDQALQSIESNIVVARARQMPSTQQDLVPKPIRFADDIAPLIRGIAGGFNNSRYLRTSMEKIPGPNSYIGSNIQPFACWPTLNDPSLNVEQLKWSCSRKFGTRGISLHWVPTLLKSRHAFLSTICISASHDDIMMRGQQAPHERLPYGSTARLKVRSEVLALINQALADPETQSTDGTIIAILQVLNSEIMGCDDQIMQIHQNGLHDLVSQRGGLSHLGLDGQLASIITITMYVIGALRETQPRIEYVKHASLPRTSVPHASGQIPESPLYTRPTGYESVKRAIQESSPTFEVLQLLRRLTHAFVRETTRLVPDSGSSTEIDSAHSLRERIFALPSSNKIAKSFGSAHARSQYESLRLTALVYSHALASRLPFSAASAQLSRVYNGNTGSCNLNSDHLHNEDIGSLSWHTLIQRALVASNLSDCWGHMAGVLFFITLIAGACANPDSVGVNTQGEPGGEEDESRKWLAAVTIRCSIVLSFEHGGVVLDTLKRLVGIQQVLGRAIGKPGLVECRAVQSNAAMELDRRLYGPAEPPRVQQTFADFAMDFMKAAE</sequence>
<evidence type="ECO:0000256" key="1">
    <source>
        <dbReference type="SAM" id="MobiDB-lite"/>
    </source>
</evidence>
<dbReference type="RefSeq" id="XP_044654977.1">
    <property type="nucleotide sequence ID" value="XM_044799042.1"/>
</dbReference>
<dbReference type="Pfam" id="PF11951">
    <property type="entry name" value="Fungal_trans_2"/>
    <property type="match status" value="1"/>
</dbReference>
<gene>
    <name evidence="2" type="ORF">CKM354_000382500</name>
</gene>
<keyword evidence="3" id="KW-1185">Reference proteome</keyword>
<reference evidence="2 3" key="1">
    <citation type="submission" date="2021-01" db="EMBL/GenBank/DDBJ databases">
        <title>Cercospora kikuchii MAFF 305040 whole genome shotgun sequence.</title>
        <authorList>
            <person name="Kashiwa T."/>
            <person name="Suzuki T."/>
        </authorList>
    </citation>
    <scope>NUCLEOTIDE SEQUENCE [LARGE SCALE GENOMIC DNA]</scope>
    <source>
        <strain evidence="2 3">MAFF 305040</strain>
    </source>
</reference>
<accession>A0A9P3CHG0</accession>
<dbReference type="Proteomes" id="UP000825890">
    <property type="component" value="Unassembled WGS sequence"/>
</dbReference>
<evidence type="ECO:0000313" key="2">
    <source>
        <dbReference type="EMBL" id="GIZ40490.1"/>
    </source>
</evidence>
<comment type="caution">
    <text evidence="2">The sequence shown here is derived from an EMBL/GenBank/DDBJ whole genome shotgun (WGS) entry which is preliminary data.</text>
</comment>
<feature type="region of interest" description="Disordered" evidence="1">
    <location>
        <begin position="167"/>
        <end position="188"/>
    </location>
</feature>
<dbReference type="PANTHER" id="PTHR37540">
    <property type="entry name" value="TRANSCRIPTION FACTOR (ACR-2), PUTATIVE-RELATED-RELATED"/>
    <property type="match status" value="1"/>
</dbReference>
<evidence type="ECO:0000313" key="3">
    <source>
        <dbReference type="Proteomes" id="UP000825890"/>
    </source>
</evidence>
<dbReference type="AlphaFoldDB" id="A0A9P3CHG0"/>
<name>A0A9P3CHG0_9PEZI</name>
<dbReference type="GeneID" id="68289400"/>
<dbReference type="PANTHER" id="PTHR37540:SF5">
    <property type="entry name" value="TRANSCRIPTION FACTOR DOMAIN-CONTAINING PROTEIN"/>
    <property type="match status" value="1"/>
</dbReference>
<dbReference type="InterPro" id="IPR021858">
    <property type="entry name" value="Fun_TF"/>
</dbReference>
<protein>
    <submittedName>
        <fullName evidence="2">Uncharacterized protein</fullName>
    </submittedName>
</protein>
<proteinExistence type="predicted"/>
<dbReference type="OrthoDB" id="4159781at2759"/>
<organism evidence="2 3">
    <name type="scientific">Cercospora kikuchii</name>
    <dbReference type="NCBI Taxonomy" id="84275"/>
    <lineage>
        <taxon>Eukaryota</taxon>
        <taxon>Fungi</taxon>
        <taxon>Dikarya</taxon>
        <taxon>Ascomycota</taxon>
        <taxon>Pezizomycotina</taxon>
        <taxon>Dothideomycetes</taxon>
        <taxon>Dothideomycetidae</taxon>
        <taxon>Mycosphaerellales</taxon>
        <taxon>Mycosphaerellaceae</taxon>
        <taxon>Cercospora</taxon>
    </lineage>
</organism>
<dbReference type="EMBL" id="BOLY01000002">
    <property type="protein sequence ID" value="GIZ40490.1"/>
    <property type="molecule type" value="Genomic_DNA"/>
</dbReference>